<feature type="transmembrane region" description="Helical" evidence="2">
    <location>
        <begin position="35"/>
        <end position="53"/>
    </location>
</feature>
<dbReference type="eggNOG" id="arCOG10824">
    <property type="taxonomic scope" value="Archaea"/>
</dbReference>
<dbReference type="OrthoDB" id="291467at2157"/>
<dbReference type="RefSeq" id="WP_007693670.1">
    <property type="nucleotide sequence ID" value="NZ_AJRK01000409.1"/>
</dbReference>
<evidence type="ECO:0000313" key="4">
    <source>
        <dbReference type="Proteomes" id="UP000011566"/>
    </source>
</evidence>
<proteinExistence type="predicted"/>
<protein>
    <submittedName>
        <fullName evidence="3">Uncharacterized protein</fullName>
    </submittedName>
</protein>
<feature type="transmembrane region" description="Helical" evidence="2">
    <location>
        <begin position="60"/>
        <end position="83"/>
    </location>
</feature>
<gene>
    <name evidence="3" type="ORF">C447_10590</name>
</gene>
<name>M0M0M6_9EURY</name>
<keyword evidence="2" id="KW-0812">Transmembrane</keyword>
<feature type="region of interest" description="Disordered" evidence="1">
    <location>
        <begin position="1"/>
        <end position="26"/>
    </location>
</feature>
<dbReference type="PATRIC" id="fig|1132509.6.peg.2390"/>
<comment type="caution">
    <text evidence="3">The sequence shown here is derived from an EMBL/GenBank/DDBJ whole genome shotgun (WGS) entry which is preliminary data.</text>
</comment>
<dbReference type="Proteomes" id="UP000011566">
    <property type="component" value="Unassembled WGS sequence"/>
</dbReference>
<reference evidence="3 4" key="1">
    <citation type="journal article" date="2014" name="PLoS Genet.">
        <title>Phylogenetically driven sequencing of extremely halophilic archaea reveals strategies for static and dynamic osmo-response.</title>
        <authorList>
            <person name="Becker E.A."/>
            <person name="Seitzer P.M."/>
            <person name="Tritt A."/>
            <person name="Larsen D."/>
            <person name="Krusor M."/>
            <person name="Yao A.I."/>
            <person name="Wu D."/>
            <person name="Madern D."/>
            <person name="Eisen J.A."/>
            <person name="Darling A.E."/>
            <person name="Facciotti M.T."/>
        </authorList>
    </citation>
    <scope>NUCLEOTIDE SEQUENCE [LARGE SCALE GENOMIC DNA]</scope>
    <source>
        <strain evidence="3 4">100A6</strain>
    </source>
</reference>
<evidence type="ECO:0000256" key="2">
    <source>
        <dbReference type="SAM" id="Phobius"/>
    </source>
</evidence>
<keyword evidence="2" id="KW-1133">Transmembrane helix</keyword>
<dbReference type="EMBL" id="AOMB01000031">
    <property type="protein sequence ID" value="EMA38169.1"/>
    <property type="molecule type" value="Genomic_DNA"/>
</dbReference>
<organism evidence="3 4">
    <name type="scientific">Halococcus hamelinensis 100A6</name>
    <dbReference type="NCBI Taxonomy" id="1132509"/>
    <lineage>
        <taxon>Archaea</taxon>
        <taxon>Methanobacteriati</taxon>
        <taxon>Methanobacteriota</taxon>
        <taxon>Stenosarchaea group</taxon>
        <taxon>Halobacteria</taxon>
        <taxon>Halobacteriales</taxon>
        <taxon>Halococcaceae</taxon>
        <taxon>Halococcus</taxon>
    </lineage>
</organism>
<sequence length="100" mass="10952">MYAHHGIDEEEGSSETEHEPNPVTTVGWTEHHTCAVGSLVLAIALSGLLYPVLVGLTESFGVLSTTALVATVIVVWSLGWIGLELLWEWRAGRWQAARDR</sequence>
<keyword evidence="4" id="KW-1185">Reference proteome</keyword>
<accession>M0M0M6</accession>
<dbReference type="AlphaFoldDB" id="M0M0M6"/>
<keyword evidence="2" id="KW-0472">Membrane</keyword>
<evidence type="ECO:0000256" key="1">
    <source>
        <dbReference type="SAM" id="MobiDB-lite"/>
    </source>
</evidence>
<evidence type="ECO:0000313" key="3">
    <source>
        <dbReference type="EMBL" id="EMA38169.1"/>
    </source>
</evidence>